<feature type="signal peptide" evidence="1">
    <location>
        <begin position="1"/>
        <end position="22"/>
    </location>
</feature>
<evidence type="ECO:0000313" key="3">
    <source>
        <dbReference type="Proteomes" id="UP001200642"/>
    </source>
</evidence>
<accession>A0AAE3EXG2</accession>
<protein>
    <submittedName>
        <fullName evidence="2">Uncharacterized protein</fullName>
    </submittedName>
</protein>
<sequence length="138" mass="15789">MNYFISIFILFGALLTCSKVNAQDCTLAISGRDADIIIQVFQMNNEQIAKMERWKVELAKETDAAQEQANQLLASQPQSTPEELARIAVKYKEIQNRAVEISKSYDKKLLAIFNENQYRRYVGLCREIFLKPLVGIPD</sequence>
<name>A0AAE3EXG2_9FLAO</name>
<keyword evidence="3" id="KW-1185">Reference proteome</keyword>
<dbReference type="Proteomes" id="UP001200642">
    <property type="component" value="Unassembled WGS sequence"/>
</dbReference>
<dbReference type="RefSeq" id="WP_317904053.1">
    <property type="nucleotide sequence ID" value="NZ_JAIRBC010000060.1"/>
</dbReference>
<dbReference type="AlphaFoldDB" id="A0AAE3EXG2"/>
<keyword evidence="1" id="KW-0732">Signal</keyword>
<proteinExistence type="predicted"/>
<dbReference type="EMBL" id="JAIRBC010000060">
    <property type="protein sequence ID" value="MCG2462920.1"/>
    <property type="molecule type" value="Genomic_DNA"/>
</dbReference>
<evidence type="ECO:0000313" key="2">
    <source>
        <dbReference type="EMBL" id="MCG2462920.1"/>
    </source>
</evidence>
<feature type="chain" id="PRO_5042164085" evidence="1">
    <location>
        <begin position="23"/>
        <end position="138"/>
    </location>
</feature>
<evidence type="ECO:0000256" key="1">
    <source>
        <dbReference type="SAM" id="SignalP"/>
    </source>
</evidence>
<comment type="caution">
    <text evidence="2">The sequence shown here is derived from an EMBL/GenBank/DDBJ whole genome shotgun (WGS) entry which is preliminary data.</text>
</comment>
<gene>
    <name evidence="2" type="ORF">K8352_19310</name>
</gene>
<organism evidence="2 3">
    <name type="scientific">Cerina litoralis</name>
    <dbReference type="NCBI Taxonomy" id="2874477"/>
    <lineage>
        <taxon>Bacteria</taxon>
        <taxon>Pseudomonadati</taxon>
        <taxon>Bacteroidota</taxon>
        <taxon>Flavobacteriia</taxon>
        <taxon>Flavobacteriales</taxon>
        <taxon>Flavobacteriaceae</taxon>
        <taxon>Cerina</taxon>
    </lineage>
</organism>
<reference evidence="2" key="1">
    <citation type="submission" date="2023-02" db="EMBL/GenBank/DDBJ databases">
        <title>Genome of Flavobacteriaceae gen. nov. sp. strain F89.</title>
        <authorList>
            <person name="Wang Y."/>
        </authorList>
    </citation>
    <scope>NUCLEOTIDE SEQUENCE</scope>
    <source>
        <strain evidence="2">F89</strain>
    </source>
</reference>